<keyword evidence="7 9" id="KW-0234">DNA repair</keyword>
<evidence type="ECO:0000259" key="10">
    <source>
        <dbReference type="Pfam" id="PF01035"/>
    </source>
</evidence>
<dbReference type="NCBIfam" id="TIGR00589">
    <property type="entry name" value="ogt"/>
    <property type="match status" value="1"/>
</dbReference>
<comment type="subcellular location">
    <subcellularLocation>
        <location evidence="9">Cytoplasm</location>
    </subcellularLocation>
</comment>
<dbReference type="FunFam" id="1.10.10.10:FF:000214">
    <property type="entry name" value="Methylated-DNA--protein-cysteine methyltransferase"/>
    <property type="match status" value="1"/>
</dbReference>
<keyword evidence="12" id="KW-1185">Reference proteome</keyword>
<protein>
    <recommendedName>
        <fullName evidence="9">Methylated-DNA--protein-cysteine methyltransferase</fullName>
        <ecNumber evidence="9">2.1.1.63</ecNumber>
    </recommendedName>
    <alternativeName>
        <fullName evidence="9">6-O-methylguanine-DNA methyltransferase</fullName>
        <shortName evidence="9">MGMT</shortName>
    </alternativeName>
    <alternativeName>
        <fullName evidence="9">O-6-methylguanine-DNA-alkyltransferase</fullName>
    </alternativeName>
</protein>
<evidence type="ECO:0000256" key="3">
    <source>
        <dbReference type="ARBA" id="ARBA00022490"/>
    </source>
</evidence>
<evidence type="ECO:0000256" key="9">
    <source>
        <dbReference type="HAMAP-Rule" id="MF_00772"/>
    </source>
</evidence>
<accession>A0A087APN6</accession>
<evidence type="ECO:0000256" key="1">
    <source>
        <dbReference type="ARBA" id="ARBA00001286"/>
    </source>
</evidence>
<feature type="active site" description="Nucleophile; methyl group acceptor" evidence="9">
    <location>
        <position position="126"/>
    </location>
</feature>
<proteinExistence type="inferred from homology"/>
<keyword evidence="5 9" id="KW-0808">Transferase</keyword>
<dbReference type="Proteomes" id="UP000029067">
    <property type="component" value="Unassembled WGS sequence"/>
</dbReference>
<dbReference type="AlphaFoldDB" id="A0A087APN6"/>
<dbReference type="InterPro" id="IPR001497">
    <property type="entry name" value="MethylDNA_cys_MeTrfase_AS"/>
</dbReference>
<reference evidence="11 12" key="1">
    <citation type="submission" date="2014-03" db="EMBL/GenBank/DDBJ databases">
        <title>Genomics of Bifidobacteria.</title>
        <authorList>
            <person name="Ventura M."/>
            <person name="Milani C."/>
            <person name="Lugli G.A."/>
        </authorList>
    </citation>
    <scope>NUCLEOTIDE SEQUENCE [LARGE SCALE GENOMIC DNA]</scope>
    <source>
        <strain evidence="11 12">LMG 10738</strain>
    </source>
</reference>
<gene>
    <name evidence="11" type="ORF">BCUN_1899</name>
</gene>
<dbReference type="GO" id="GO:0032259">
    <property type="term" value="P:methylation"/>
    <property type="evidence" value="ECO:0007669"/>
    <property type="project" value="UniProtKB-KW"/>
</dbReference>
<dbReference type="STRING" id="1688.BCUN_1899"/>
<comment type="miscellaneous">
    <text evidence="9">This enzyme catalyzes only one turnover and therefore is not strictly catalytic. According to one definition, an enzyme is a biocatalyst that acts repeatedly and over many reaction cycles.</text>
</comment>
<comment type="similarity">
    <text evidence="2 9">Belongs to the MGMT family.</text>
</comment>
<dbReference type="EMBL" id="JGYV01000018">
    <property type="protein sequence ID" value="KFI60736.1"/>
    <property type="molecule type" value="Genomic_DNA"/>
</dbReference>
<name>A0A087APN6_9BIFI</name>
<dbReference type="PROSITE" id="PS00374">
    <property type="entry name" value="MGMT"/>
    <property type="match status" value="1"/>
</dbReference>
<dbReference type="InterPro" id="IPR036631">
    <property type="entry name" value="MGMT_N_sf"/>
</dbReference>
<dbReference type="InterPro" id="IPR014048">
    <property type="entry name" value="MethylDNA_cys_MeTrfase_DNA-bd"/>
</dbReference>
<comment type="catalytic activity">
    <reaction evidence="1 9">
        <text>a 4-O-methyl-thymidine in DNA + L-cysteinyl-[protein] = a thymidine in DNA + S-methyl-L-cysteinyl-[protein]</text>
        <dbReference type="Rhea" id="RHEA:53428"/>
        <dbReference type="Rhea" id="RHEA-COMP:10131"/>
        <dbReference type="Rhea" id="RHEA-COMP:10132"/>
        <dbReference type="Rhea" id="RHEA-COMP:13555"/>
        <dbReference type="Rhea" id="RHEA-COMP:13556"/>
        <dbReference type="ChEBI" id="CHEBI:29950"/>
        <dbReference type="ChEBI" id="CHEBI:82612"/>
        <dbReference type="ChEBI" id="CHEBI:137386"/>
        <dbReference type="ChEBI" id="CHEBI:137387"/>
        <dbReference type="EC" id="2.1.1.63"/>
    </reaction>
</comment>
<dbReference type="HAMAP" id="MF_00772">
    <property type="entry name" value="OGT"/>
    <property type="match status" value="1"/>
</dbReference>
<dbReference type="Gene3D" id="3.30.160.70">
    <property type="entry name" value="Methylated DNA-protein cysteine methyltransferase domain"/>
    <property type="match status" value="1"/>
</dbReference>
<evidence type="ECO:0000256" key="5">
    <source>
        <dbReference type="ARBA" id="ARBA00022679"/>
    </source>
</evidence>
<dbReference type="SUPFAM" id="SSF53155">
    <property type="entry name" value="Methylated DNA-protein cysteine methyltransferase domain"/>
    <property type="match status" value="1"/>
</dbReference>
<dbReference type="PANTHER" id="PTHR10815:SF13">
    <property type="entry name" value="METHYLATED-DNA--PROTEIN-CYSTEINE METHYLTRANSFERASE"/>
    <property type="match status" value="1"/>
</dbReference>
<comment type="function">
    <text evidence="9">Involved in the cellular defense against the biological effects of O6-methylguanine (O6-MeG) and O4-methylthymine (O4-MeT) in DNA. Repairs the methylated nucleobase in DNA by stoichiometrically transferring the methyl group to a cysteine residue in the enzyme. This is a suicide reaction: the enzyme is irreversibly inactivated.</text>
</comment>
<dbReference type="GO" id="GO:0003908">
    <property type="term" value="F:methylated-DNA-[protein]-cysteine S-methyltransferase activity"/>
    <property type="evidence" value="ECO:0007669"/>
    <property type="project" value="UniProtKB-UniRule"/>
</dbReference>
<dbReference type="InterPro" id="IPR036388">
    <property type="entry name" value="WH-like_DNA-bd_sf"/>
</dbReference>
<dbReference type="OrthoDB" id="9811249at2"/>
<dbReference type="Pfam" id="PF01035">
    <property type="entry name" value="DNA_binding_1"/>
    <property type="match status" value="1"/>
</dbReference>
<keyword evidence="3 9" id="KW-0963">Cytoplasm</keyword>
<dbReference type="PANTHER" id="PTHR10815">
    <property type="entry name" value="METHYLATED-DNA--PROTEIN-CYSTEINE METHYLTRANSFERASE"/>
    <property type="match status" value="1"/>
</dbReference>
<dbReference type="GO" id="GO:0006307">
    <property type="term" value="P:DNA alkylation repair"/>
    <property type="evidence" value="ECO:0007669"/>
    <property type="project" value="UniProtKB-UniRule"/>
</dbReference>
<dbReference type="EC" id="2.1.1.63" evidence="9"/>
<dbReference type="CDD" id="cd06445">
    <property type="entry name" value="ATase"/>
    <property type="match status" value="1"/>
</dbReference>
<feature type="domain" description="Methylated-DNA-[protein]-cysteine S-methyltransferase DNA binding" evidence="10">
    <location>
        <begin position="75"/>
        <end position="153"/>
    </location>
</feature>
<dbReference type="SUPFAM" id="SSF46767">
    <property type="entry name" value="Methylated DNA-protein cysteine methyltransferase, C-terminal domain"/>
    <property type="match status" value="1"/>
</dbReference>
<sequence>MQGFATYTSQYGPLRLDWLDDAIVRLHIVTQSDYEQDGAGEPTALTDDTFDQLQRYFAGTLRQFTVPIAFTSGTPFQRTVWQALREIPYGKTRTYAQVAQAVGRPKAVRAIGSANNRNPLPILVPCHRVVGSGGAMVGYAYGVEMKRALLQMEMQSQLG</sequence>
<dbReference type="eggNOG" id="COG0350">
    <property type="taxonomic scope" value="Bacteria"/>
</dbReference>
<evidence type="ECO:0000313" key="12">
    <source>
        <dbReference type="Proteomes" id="UP000029067"/>
    </source>
</evidence>
<dbReference type="GO" id="GO:0005737">
    <property type="term" value="C:cytoplasm"/>
    <property type="evidence" value="ECO:0007669"/>
    <property type="project" value="UniProtKB-SubCell"/>
</dbReference>
<evidence type="ECO:0000256" key="4">
    <source>
        <dbReference type="ARBA" id="ARBA00022603"/>
    </source>
</evidence>
<dbReference type="InterPro" id="IPR023546">
    <property type="entry name" value="MGMT"/>
</dbReference>
<evidence type="ECO:0000313" key="11">
    <source>
        <dbReference type="EMBL" id="KFI60736.1"/>
    </source>
</evidence>
<dbReference type="Gene3D" id="1.10.10.10">
    <property type="entry name" value="Winged helix-like DNA-binding domain superfamily/Winged helix DNA-binding domain"/>
    <property type="match status" value="1"/>
</dbReference>
<evidence type="ECO:0000256" key="7">
    <source>
        <dbReference type="ARBA" id="ARBA00023204"/>
    </source>
</evidence>
<comment type="caution">
    <text evidence="11">The sequence shown here is derived from an EMBL/GenBank/DDBJ whole genome shotgun (WGS) entry which is preliminary data.</text>
</comment>
<evidence type="ECO:0000256" key="2">
    <source>
        <dbReference type="ARBA" id="ARBA00008711"/>
    </source>
</evidence>
<dbReference type="InterPro" id="IPR036217">
    <property type="entry name" value="MethylDNA_cys_MeTrfase_DNAb"/>
</dbReference>
<evidence type="ECO:0000256" key="6">
    <source>
        <dbReference type="ARBA" id="ARBA00022763"/>
    </source>
</evidence>
<keyword evidence="6 9" id="KW-0227">DNA damage</keyword>
<dbReference type="RefSeq" id="WP_033515250.1">
    <property type="nucleotide sequence ID" value="NZ_JGYV01000018.1"/>
</dbReference>
<organism evidence="11 12">
    <name type="scientific">Bifidobacterium cuniculi</name>
    <dbReference type="NCBI Taxonomy" id="1688"/>
    <lineage>
        <taxon>Bacteria</taxon>
        <taxon>Bacillati</taxon>
        <taxon>Actinomycetota</taxon>
        <taxon>Actinomycetes</taxon>
        <taxon>Bifidobacteriales</taxon>
        <taxon>Bifidobacteriaceae</taxon>
        <taxon>Bifidobacterium</taxon>
    </lineage>
</organism>
<keyword evidence="4 9" id="KW-0489">Methyltransferase</keyword>
<comment type="catalytic activity">
    <reaction evidence="8 9">
        <text>a 6-O-methyl-2'-deoxyguanosine in DNA + L-cysteinyl-[protein] = S-methyl-L-cysteinyl-[protein] + a 2'-deoxyguanosine in DNA</text>
        <dbReference type="Rhea" id="RHEA:24000"/>
        <dbReference type="Rhea" id="RHEA-COMP:10131"/>
        <dbReference type="Rhea" id="RHEA-COMP:10132"/>
        <dbReference type="Rhea" id="RHEA-COMP:11367"/>
        <dbReference type="Rhea" id="RHEA-COMP:11368"/>
        <dbReference type="ChEBI" id="CHEBI:29950"/>
        <dbReference type="ChEBI" id="CHEBI:82612"/>
        <dbReference type="ChEBI" id="CHEBI:85445"/>
        <dbReference type="ChEBI" id="CHEBI:85448"/>
        <dbReference type="EC" id="2.1.1.63"/>
    </reaction>
</comment>
<evidence type="ECO:0000256" key="8">
    <source>
        <dbReference type="ARBA" id="ARBA00049348"/>
    </source>
</evidence>